<comment type="caution">
    <text evidence="2">The sequence shown here is derived from an EMBL/GenBank/DDBJ whole genome shotgun (WGS) entry which is preliminary data.</text>
</comment>
<dbReference type="AlphaFoldDB" id="A0AAV3PH09"/>
<dbReference type="Proteomes" id="UP001454036">
    <property type="component" value="Unassembled WGS sequence"/>
</dbReference>
<evidence type="ECO:0000259" key="1">
    <source>
        <dbReference type="Pfam" id="PF10551"/>
    </source>
</evidence>
<name>A0AAV3PH09_LITER</name>
<feature type="domain" description="MULE transposase" evidence="1">
    <location>
        <begin position="191"/>
        <end position="257"/>
    </location>
</feature>
<keyword evidence="3" id="KW-1185">Reference proteome</keyword>
<reference evidence="2 3" key="1">
    <citation type="submission" date="2024-01" db="EMBL/GenBank/DDBJ databases">
        <title>The complete chloroplast genome sequence of Lithospermum erythrorhizon: insights into the phylogenetic relationship among Boraginaceae species and the maternal lineages of purple gromwells.</title>
        <authorList>
            <person name="Okada T."/>
            <person name="Watanabe K."/>
        </authorList>
    </citation>
    <scope>NUCLEOTIDE SEQUENCE [LARGE SCALE GENOMIC DNA]</scope>
</reference>
<dbReference type="EMBL" id="BAABME010001683">
    <property type="protein sequence ID" value="GAA0150924.1"/>
    <property type="molecule type" value="Genomic_DNA"/>
</dbReference>
<dbReference type="InterPro" id="IPR018289">
    <property type="entry name" value="MULE_transposase_dom"/>
</dbReference>
<sequence>MEENVLGVFHCYRGTLLIVLGVEEENVEVQGLEEKNVGVETGHAMEENHVEVEVQGLKLFQLNGEEDDGEKEVGTSSRRQKNRRGVLEYNREVHLKNHVLVPNMVFGTDVDFRQLVMEYEVTSKKPLKFVKNEEMRVCVKCIQEDCDFFVLCSQVGKSKDLSINTMDRNHTCGTSMKIPIISVKSLAKKYVNKAVVEVENTDSWTWFVQLLKEDLMIDSEPDSWILMTDQQKGLEIVIQNELPAIEHRLCVKHLHANWSKIFPWKVLKKMMWKCAMTANEPYFEVKMQQLKSVIVEGYKALQNIDPRKWTRYAFRPGRNCPKLVNNWDEAFKIFIITARD</sequence>
<proteinExistence type="predicted"/>
<dbReference type="Pfam" id="PF10551">
    <property type="entry name" value="MULE"/>
    <property type="match status" value="1"/>
</dbReference>
<dbReference type="PANTHER" id="PTHR31973:SF187">
    <property type="entry name" value="MUTATOR TRANSPOSASE MUDRA PROTEIN"/>
    <property type="match status" value="1"/>
</dbReference>
<dbReference type="PANTHER" id="PTHR31973">
    <property type="entry name" value="POLYPROTEIN, PUTATIVE-RELATED"/>
    <property type="match status" value="1"/>
</dbReference>
<evidence type="ECO:0000313" key="3">
    <source>
        <dbReference type="Proteomes" id="UP001454036"/>
    </source>
</evidence>
<accession>A0AAV3PH09</accession>
<organism evidence="2 3">
    <name type="scientific">Lithospermum erythrorhizon</name>
    <name type="common">Purple gromwell</name>
    <name type="synonym">Lithospermum officinale var. erythrorhizon</name>
    <dbReference type="NCBI Taxonomy" id="34254"/>
    <lineage>
        <taxon>Eukaryota</taxon>
        <taxon>Viridiplantae</taxon>
        <taxon>Streptophyta</taxon>
        <taxon>Embryophyta</taxon>
        <taxon>Tracheophyta</taxon>
        <taxon>Spermatophyta</taxon>
        <taxon>Magnoliopsida</taxon>
        <taxon>eudicotyledons</taxon>
        <taxon>Gunneridae</taxon>
        <taxon>Pentapetalae</taxon>
        <taxon>asterids</taxon>
        <taxon>lamiids</taxon>
        <taxon>Boraginales</taxon>
        <taxon>Boraginaceae</taxon>
        <taxon>Boraginoideae</taxon>
        <taxon>Lithospermeae</taxon>
        <taxon>Lithospermum</taxon>
    </lineage>
</organism>
<protein>
    <recommendedName>
        <fullName evidence="1">MULE transposase domain-containing protein</fullName>
    </recommendedName>
</protein>
<evidence type="ECO:0000313" key="2">
    <source>
        <dbReference type="EMBL" id="GAA0150924.1"/>
    </source>
</evidence>
<gene>
    <name evidence="2" type="ORF">LIER_09756</name>
</gene>